<dbReference type="Pfam" id="PF13673">
    <property type="entry name" value="Acetyltransf_10"/>
    <property type="match status" value="1"/>
</dbReference>
<feature type="domain" description="N-acetyltransferase" evidence="1">
    <location>
        <begin position="129"/>
        <end position="189"/>
    </location>
</feature>
<accession>A0ABM9ERM1</accession>
<dbReference type="EMBL" id="CALBWS010000010">
    <property type="protein sequence ID" value="CAH2714826.1"/>
    <property type="molecule type" value="Genomic_DNA"/>
</dbReference>
<sequence>MKNNMRQIESCAKLMVKRFRNDPLVTIQTKDIENPEQLLYWSFLGQIEAYNEIDAVTFYQGDKGVLVGYSTARVPEEKLFATLQNAAKYLLENASSEEITQLSKYAIDANEVNDEGWYKRYWQGEVYNLQIITIDKNLKGTGVFRELLSPILKSCEEKGIPIVAQTNNPDNVSLYEHFGFKVIEKRTSEKIPLTCYSIAREITGR</sequence>
<organism evidence="2 3">
    <name type="scientific">Neobacillus rhizosphaerae</name>
    <dbReference type="NCBI Taxonomy" id="2880965"/>
    <lineage>
        <taxon>Bacteria</taxon>
        <taxon>Bacillati</taxon>
        <taxon>Bacillota</taxon>
        <taxon>Bacilli</taxon>
        <taxon>Bacillales</taxon>
        <taxon>Bacillaceae</taxon>
        <taxon>Neobacillus</taxon>
    </lineage>
</organism>
<dbReference type="Gene3D" id="3.40.630.30">
    <property type="match status" value="1"/>
</dbReference>
<dbReference type="Proteomes" id="UP000838308">
    <property type="component" value="Unassembled WGS sequence"/>
</dbReference>
<evidence type="ECO:0000313" key="2">
    <source>
        <dbReference type="EMBL" id="CAH2714826.1"/>
    </source>
</evidence>
<dbReference type="InterPro" id="IPR000182">
    <property type="entry name" value="GNAT_dom"/>
</dbReference>
<reference evidence="2" key="1">
    <citation type="submission" date="2022-04" db="EMBL/GenBank/DDBJ databases">
        <authorList>
            <person name="Criscuolo A."/>
        </authorList>
    </citation>
    <scope>NUCLEOTIDE SEQUENCE</scope>
    <source>
        <strain evidence="2">CIP111895</strain>
    </source>
</reference>
<dbReference type="SUPFAM" id="SSF55729">
    <property type="entry name" value="Acyl-CoA N-acyltransferases (Nat)"/>
    <property type="match status" value="1"/>
</dbReference>
<gene>
    <name evidence="2" type="ORF">BACCIP111895_02002</name>
</gene>
<dbReference type="PANTHER" id="PTHR42791:SF1">
    <property type="entry name" value="N-ACETYLTRANSFERASE DOMAIN-CONTAINING PROTEIN"/>
    <property type="match status" value="1"/>
</dbReference>
<evidence type="ECO:0000259" key="1">
    <source>
        <dbReference type="Pfam" id="PF13673"/>
    </source>
</evidence>
<dbReference type="RefSeq" id="WP_248735128.1">
    <property type="nucleotide sequence ID" value="NZ_CALBWS010000010.1"/>
</dbReference>
<comment type="caution">
    <text evidence="2">The sequence shown here is derived from an EMBL/GenBank/DDBJ whole genome shotgun (WGS) entry which is preliminary data.</text>
</comment>
<dbReference type="InterPro" id="IPR052523">
    <property type="entry name" value="Trichothecene_AcTrans"/>
</dbReference>
<evidence type="ECO:0000313" key="3">
    <source>
        <dbReference type="Proteomes" id="UP000838308"/>
    </source>
</evidence>
<keyword evidence="3" id="KW-1185">Reference proteome</keyword>
<dbReference type="PANTHER" id="PTHR42791">
    <property type="entry name" value="GNAT FAMILY ACETYLTRANSFERASE"/>
    <property type="match status" value="1"/>
</dbReference>
<name>A0ABM9ERM1_9BACI</name>
<dbReference type="InterPro" id="IPR016181">
    <property type="entry name" value="Acyl_CoA_acyltransferase"/>
</dbReference>
<protein>
    <recommendedName>
        <fullName evidence="1">N-acetyltransferase domain-containing protein</fullName>
    </recommendedName>
</protein>
<proteinExistence type="predicted"/>